<accession>A0A5J4VAE5</accession>
<feature type="non-terminal residue" evidence="1">
    <location>
        <position position="1"/>
    </location>
</feature>
<reference evidence="1 2" key="1">
    <citation type="submission" date="2019-03" db="EMBL/GenBank/DDBJ databases">
        <title>Single cell metagenomics reveals metabolic interactions within the superorganism composed of flagellate Streblomastix strix and complex community of Bacteroidetes bacteria on its surface.</title>
        <authorList>
            <person name="Treitli S.C."/>
            <person name="Kolisko M."/>
            <person name="Husnik F."/>
            <person name="Keeling P."/>
            <person name="Hampl V."/>
        </authorList>
    </citation>
    <scope>NUCLEOTIDE SEQUENCE [LARGE SCALE GENOMIC DNA]</scope>
    <source>
        <strain evidence="1">ST1C</strain>
    </source>
</reference>
<proteinExistence type="predicted"/>
<dbReference type="InterPro" id="IPR043136">
    <property type="entry name" value="B30.2/SPRY_sf"/>
</dbReference>
<organism evidence="1 2">
    <name type="scientific">Streblomastix strix</name>
    <dbReference type="NCBI Taxonomy" id="222440"/>
    <lineage>
        <taxon>Eukaryota</taxon>
        <taxon>Metamonada</taxon>
        <taxon>Preaxostyla</taxon>
        <taxon>Oxymonadida</taxon>
        <taxon>Streblomastigidae</taxon>
        <taxon>Streblomastix</taxon>
    </lineage>
</organism>
<protein>
    <recommendedName>
        <fullName evidence="3">B30.2/SPRY domain-containing protein</fullName>
    </recommendedName>
</protein>
<comment type="caution">
    <text evidence="1">The sequence shown here is derived from an EMBL/GenBank/DDBJ whole genome shotgun (WGS) entry which is preliminary data.</text>
</comment>
<dbReference type="Gene3D" id="2.60.120.920">
    <property type="match status" value="1"/>
</dbReference>
<sequence>VLPTEFQSKSLERAFHQDMDYFSLGQRHKSNALTVKDDGNTVIVSGDDGDHIILLSDKKLVQGTATVTVQVNIPRPNRYALGVLPEFPESFDKCFAYRNGVSGWGLHDHNGSMGIYFQLTQAAKSTLGFVTNDLVTMTVDVEKGNLFFKVNGISCAELLDCDGIKKGVYLAATLFNKGAIWLVLAAANLALRMWNDSHCGINIRRSLKAL</sequence>
<name>A0A5J4VAE5_9EUKA</name>
<dbReference type="Proteomes" id="UP000324800">
    <property type="component" value="Unassembled WGS sequence"/>
</dbReference>
<dbReference type="AlphaFoldDB" id="A0A5J4VAE5"/>
<evidence type="ECO:0008006" key="3">
    <source>
        <dbReference type="Google" id="ProtNLM"/>
    </source>
</evidence>
<evidence type="ECO:0000313" key="1">
    <source>
        <dbReference type="EMBL" id="KAA6379529.1"/>
    </source>
</evidence>
<evidence type="ECO:0000313" key="2">
    <source>
        <dbReference type="Proteomes" id="UP000324800"/>
    </source>
</evidence>
<gene>
    <name evidence="1" type="ORF">EZS28_024943</name>
</gene>
<dbReference type="EMBL" id="SNRW01008434">
    <property type="protein sequence ID" value="KAA6379529.1"/>
    <property type="molecule type" value="Genomic_DNA"/>
</dbReference>